<dbReference type="Gene3D" id="3.40.50.300">
    <property type="entry name" value="P-loop containing nucleotide triphosphate hydrolases"/>
    <property type="match status" value="1"/>
</dbReference>
<dbReference type="RefSeq" id="WP_207863470.1">
    <property type="nucleotide sequence ID" value="NZ_JAFREP010000057.1"/>
</dbReference>
<proteinExistence type="predicted"/>
<name>A0A8J7QS85_9BACT</name>
<evidence type="ECO:0000313" key="1">
    <source>
        <dbReference type="EMBL" id="MBO1323320.1"/>
    </source>
</evidence>
<dbReference type="Proteomes" id="UP000664417">
    <property type="component" value="Unassembled WGS sequence"/>
</dbReference>
<protein>
    <submittedName>
        <fullName evidence="1">ATP-binding protein</fullName>
    </submittedName>
</protein>
<sequence length="380" mass="43104">MSMQYFNTTGPIDPSLHYHIPPLERMNLDQIMGHIRRGKYFSLHAPRQSGKTTFLRALRDFLHDIGEFACLQLNLGNAVTRHAHLERDILAILATLAREAKFQLGDTYPDSIYHAVHQRETPQTALQSVLMSWTSRMDRPLVLLLDEADALKDDTLYSVLSQLRTGYEWRGSRFPHAVLLCGVGDVSAMRPEAVGGRLADTLCPFNVSATTLRLGNFSKEQVGRLLAQHTKHTGQDFRRETVELVTVWTGGQPWLVNKMADISVQLAGKHKTITPEHIVCAQEAMIDSHDPHFQHFADRLLDNRVRQIVERILAGETRWDALPPADLDYALNLGLVVDEPRLDIANPIYREVIPRALARAKKLERHKRRQDGATVLKFEP</sequence>
<dbReference type="AlphaFoldDB" id="A0A8J7QS85"/>
<evidence type="ECO:0000313" key="2">
    <source>
        <dbReference type="Proteomes" id="UP000664417"/>
    </source>
</evidence>
<dbReference type="InterPro" id="IPR027417">
    <property type="entry name" value="P-loop_NTPase"/>
</dbReference>
<keyword evidence="1" id="KW-0547">Nucleotide-binding</keyword>
<gene>
    <name evidence="1" type="ORF">J3U88_32945</name>
</gene>
<keyword evidence="2" id="KW-1185">Reference proteome</keyword>
<dbReference type="GO" id="GO:0005524">
    <property type="term" value="F:ATP binding"/>
    <property type="evidence" value="ECO:0007669"/>
    <property type="project" value="UniProtKB-KW"/>
</dbReference>
<organism evidence="1 2">
    <name type="scientific">Acanthopleuribacter pedis</name>
    <dbReference type="NCBI Taxonomy" id="442870"/>
    <lineage>
        <taxon>Bacteria</taxon>
        <taxon>Pseudomonadati</taxon>
        <taxon>Acidobacteriota</taxon>
        <taxon>Holophagae</taxon>
        <taxon>Acanthopleuribacterales</taxon>
        <taxon>Acanthopleuribacteraceae</taxon>
        <taxon>Acanthopleuribacter</taxon>
    </lineage>
</organism>
<accession>A0A8J7QS85</accession>
<keyword evidence="1" id="KW-0067">ATP-binding</keyword>
<dbReference type="EMBL" id="JAFREP010000057">
    <property type="protein sequence ID" value="MBO1323320.1"/>
    <property type="molecule type" value="Genomic_DNA"/>
</dbReference>
<dbReference type="SUPFAM" id="SSF52540">
    <property type="entry name" value="P-loop containing nucleoside triphosphate hydrolases"/>
    <property type="match status" value="1"/>
</dbReference>
<reference evidence="1" key="1">
    <citation type="submission" date="2021-03" db="EMBL/GenBank/DDBJ databases">
        <authorList>
            <person name="Wang G."/>
        </authorList>
    </citation>
    <scope>NUCLEOTIDE SEQUENCE</scope>
    <source>
        <strain evidence="1">KCTC 12899</strain>
    </source>
</reference>
<dbReference type="Pfam" id="PF14516">
    <property type="entry name" value="AAA_35"/>
    <property type="match status" value="1"/>
</dbReference>
<comment type="caution">
    <text evidence="1">The sequence shown here is derived from an EMBL/GenBank/DDBJ whole genome shotgun (WGS) entry which is preliminary data.</text>
</comment>